<protein>
    <recommendedName>
        <fullName evidence="3">Mor transcription activator domain-containing protein</fullName>
    </recommendedName>
</protein>
<accession>A0ABQ4RUU8</accession>
<evidence type="ECO:0000313" key="2">
    <source>
        <dbReference type="Proteomes" id="UP001055125"/>
    </source>
</evidence>
<proteinExistence type="predicted"/>
<reference evidence="1" key="1">
    <citation type="journal article" date="2021" name="Front. Microbiol.">
        <title>Comprehensive Comparative Genomics and Phenotyping of Methylobacterium Species.</title>
        <authorList>
            <person name="Alessa O."/>
            <person name="Ogura Y."/>
            <person name="Fujitani Y."/>
            <person name="Takami H."/>
            <person name="Hayashi T."/>
            <person name="Sahin N."/>
            <person name="Tani A."/>
        </authorList>
    </citation>
    <scope>NUCLEOTIDE SEQUENCE</scope>
    <source>
        <strain evidence="1">DSM 19015</strain>
    </source>
</reference>
<evidence type="ECO:0000313" key="1">
    <source>
        <dbReference type="EMBL" id="GJD93387.1"/>
    </source>
</evidence>
<dbReference type="EMBL" id="BPQP01000008">
    <property type="protein sequence ID" value="GJD93387.1"/>
    <property type="molecule type" value="Genomic_DNA"/>
</dbReference>
<dbReference type="SUPFAM" id="SSF46689">
    <property type="entry name" value="Homeodomain-like"/>
    <property type="match status" value="1"/>
</dbReference>
<reference evidence="1" key="2">
    <citation type="submission" date="2021-08" db="EMBL/GenBank/DDBJ databases">
        <authorList>
            <person name="Tani A."/>
            <person name="Ola A."/>
            <person name="Ogura Y."/>
            <person name="Katsura K."/>
            <person name="Hayashi T."/>
        </authorList>
    </citation>
    <scope>NUCLEOTIDE SEQUENCE</scope>
    <source>
        <strain evidence="1">DSM 19015</strain>
    </source>
</reference>
<keyword evidence="2" id="KW-1185">Reference proteome</keyword>
<dbReference type="InterPro" id="IPR009057">
    <property type="entry name" value="Homeodomain-like_sf"/>
</dbReference>
<evidence type="ECO:0008006" key="3">
    <source>
        <dbReference type="Google" id="ProtNLM"/>
    </source>
</evidence>
<dbReference type="RefSeq" id="WP_238242595.1">
    <property type="nucleotide sequence ID" value="NZ_BPQP01000008.1"/>
</dbReference>
<comment type="caution">
    <text evidence="1">The sequence shown here is derived from an EMBL/GenBank/DDBJ whole genome shotgun (WGS) entry which is preliminary data.</text>
</comment>
<dbReference type="Proteomes" id="UP001055125">
    <property type="component" value="Unassembled WGS sequence"/>
</dbReference>
<organism evidence="1 2">
    <name type="scientific">Methylobacterium iners</name>
    <dbReference type="NCBI Taxonomy" id="418707"/>
    <lineage>
        <taxon>Bacteria</taxon>
        <taxon>Pseudomonadati</taxon>
        <taxon>Pseudomonadota</taxon>
        <taxon>Alphaproteobacteria</taxon>
        <taxon>Hyphomicrobiales</taxon>
        <taxon>Methylobacteriaceae</taxon>
        <taxon>Methylobacterium</taxon>
    </lineage>
</organism>
<sequence>MTSTVSSLRLPPVLRDIADVAGVAAALKLAQAKGGTRIYVPRKISEGHWLAELLGMEAASAVRKLYAGENIAVPLGLSGALQNARRIAREALDKGASVSQAARAAGLTERSIYNLMSREERVRASGQRSLFDE</sequence>
<gene>
    <name evidence="1" type="ORF">OCOJLMKI_0581</name>
</gene>
<name>A0ABQ4RUU8_9HYPH</name>